<proteinExistence type="predicted"/>
<accession>A0A1H1X3W1</accession>
<name>A0A1H1X3W1_9MICO</name>
<keyword evidence="3" id="KW-0804">Transcription</keyword>
<gene>
    <name evidence="6" type="ORF">SAMN04489809_3351</name>
</gene>
<reference evidence="6 7" key="1">
    <citation type="submission" date="2016-10" db="EMBL/GenBank/DDBJ databases">
        <authorList>
            <person name="de Groot N.N."/>
        </authorList>
    </citation>
    <scope>NUCLEOTIDE SEQUENCE [LARGE SCALE GENOMIC DNA]</scope>
    <source>
        <strain evidence="6 7">DSM 15019</strain>
    </source>
</reference>
<dbReference type="PANTHER" id="PTHR30055">
    <property type="entry name" value="HTH-TYPE TRANSCRIPTIONAL REGULATOR RUTR"/>
    <property type="match status" value="1"/>
</dbReference>
<evidence type="ECO:0000313" key="7">
    <source>
        <dbReference type="Proteomes" id="UP000182126"/>
    </source>
</evidence>
<dbReference type="InterPro" id="IPR001647">
    <property type="entry name" value="HTH_TetR"/>
</dbReference>
<sequence length="193" mass="20404">MPRPLVPDRRARILDAAEGMVLAEGFDTMSVAAIARVAGIGKGAVYLEFAAKRDILDALLQRGTARITDAVARTAGPQPSLSALYRATAAALLDDELMTAAFLDDAGVLGAHVATQPTSRYRTRHERVVTGIRDLQRQGRIVPDVEPEALALVLSSATLGLLSAARTLGPLDRGTLKSAIDTVGRMAASFETE</sequence>
<dbReference type="InterPro" id="IPR036271">
    <property type="entry name" value="Tet_transcr_reg_TetR-rel_C_sf"/>
</dbReference>
<feature type="DNA-binding region" description="H-T-H motif" evidence="4">
    <location>
        <begin position="30"/>
        <end position="49"/>
    </location>
</feature>
<dbReference type="GO" id="GO:0003700">
    <property type="term" value="F:DNA-binding transcription factor activity"/>
    <property type="evidence" value="ECO:0007669"/>
    <property type="project" value="TreeGrafter"/>
</dbReference>
<dbReference type="EMBL" id="LT629770">
    <property type="protein sequence ID" value="SDT04014.1"/>
    <property type="molecule type" value="Genomic_DNA"/>
</dbReference>
<keyword evidence="1" id="KW-0805">Transcription regulation</keyword>
<dbReference type="Pfam" id="PF00440">
    <property type="entry name" value="TetR_N"/>
    <property type="match status" value="1"/>
</dbReference>
<dbReference type="Gene3D" id="1.10.357.10">
    <property type="entry name" value="Tetracycline Repressor, domain 2"/>
    <property type="match status" value="1"/>
</dbReference>
<dbReference type="PROSITE" id="PS50977">
    <property type="entry name" value="HTH_TETR_2"/>
    <property type="match status" value="1"/>
</dbReference>
<dbReference type="Proteomes" id="UP000182126">
    <property type="component" value="Chromosome I"/>
</dbReference>
<dbReference type="PANTHER" id="PTHR30055:SF234">
    <property type="entry name" value="HTH-TYPE TRANSCRIPTIONAL REGULATOR BETI"/>
    <property type="match status" value="1"/>
</dbReference>
<keyword evidence="2 4" id="KW-0238">DNA-binding</keyword>
<protein>
    <submittedName>
        <fullName evidence="6">DNA-binding transcriptional regulator, AcrR family</fullName>
    </submittedName>
</protein>
<dbReference type="RefSeq" id="WP_060922233.1">
    <property type="nucleotide sequence ID" value="NZ_LT629770.1"/>
</dbReference>
<evidence type="ECO:0000256" key="3">
    <source>
        <dbReference type="ARBA" id="ARBA00023163"/>
    </source>
</evidence>
<feature type="domain" description="HTH tetR-type" evidence="5">
    <location>
        <begin position="7"/>
        <end position="67"/>
    </location>
</feature>
<evidence type="ECO:0000256" key="2">
    <source>
        <dbReference type="ARBA" id="ARBA00023125"/>
    </source>
</evidence>
<dbReference type="eggNOG" id="COG1309">
    <property type="taxonomic scope" value="Bacteria"/>
</dbReference>
<dbReference type="InterPro" id="IPR009057">
    <property type="entry name" value="Homeodomain-like_sf"/>
</dbReference>
<evidence type="ECO:0000259" key="5">
    <source>
        <dbReference type="PROSITE" id="PS50977"/>
    </source>
</evidence>
<evidence type="ECO:0000313" key="6">
    <source>
        <dbReference type="EMBL" id="SDT04014.1"/>
    </source>
</evidence>
<dbReference type="SUPFAM" id="SSF48498">
    <property type="entry name" value="Tetracyclin repressor-like, C-terminal domain"/>
    <property type="match status" value="1"/>
</dbReference>
<evidence type="ECO:0000256" key="4">
    <source>
        <dbReference type="PROSITE-ProRule" id="PRU00335"/>
    </source>
</evidence>
<dbReference type="GO" id="GO:0000976">
    <property type="term" value="F:transcription cis-regulatory region binding"/>
    <property type="evidence" value="ECO:0007669"/>
    <property type="project" value="TreeGrafter"/>
</dbReference>
<dbReference type="AlphaFoldDB" id="A0A1H1X3W1"/>
<dbReference type="GeneID" id="36300270"/>
<organism evidence="6 7">
    <name type="scientific">Microbacterium paraoxydans</name>
    <dbReference type="NCBI Taxonomy" id="199592"/>
    <lineage>
        <taxon>Bacteria</taxon>
        <taxon>Bacillati</taxon>
        <taxon>Actinomycetota</taxon>
        <taxon>Actinomycetes</taxon>
        <taxon>Micrococcales</taxon>
        <taxon>Microbacteriaceae</taxon>
        <taxon>Microbacterium</taxon>
    </lineage>
</organism>
<dbReference type="PRINTS" id="PR00455">
    <property type="entry name" value="HTHTETR"/>
</dbReference>
<dbReference type="SUPFAM" id="SSF46689">
    <property type="entry name" value="Homeodomain-like"/>
    <property type="match status" value="1"/>
</dbReference>
<evidence type="ECO:0000256" key="1">
    <source>
        <dbReference type="ARBA" id="ARBA00023015"/>
    </source>
</evidence>
<dbReference type="InterPro" id="IPR050109">
    <property type="entry name" value="HTH-type_TetR-like_transc_reg"/>
</dbReference>